<evidence type="ECO:0000313" key="3">
    <source>
        <dbReference type="Proteomes" id="UP000019439"/>
    </source>
</evidence>
<gene>
    <name evidence="2" type="ORF">BF17_07630</name>
</gene>
<dbReference type="EMBL" id="CP007230">
    <property type="protein sequence ID" value="AHK19198.1"/>
    <property type="molecule type" value="Genomic_DNA"/>
</dbReference>
<organism evidence="2 3">
    <name type="scientific">Yersinia similis</name>
    <dbReference type="NCBI Taxonomy" id="367190"/>
    <lineage>
        <taxon>Bacteria</taxon>
        <taxon>Pseudomonadati</taxon>
        <taxon>Pseudomonadota</taxon>
        <taxon>Gammaproteobacteria</taxon>
        <taxon>Enterobacterales</taxon>
        <taxon>Yersiniaceae</taxon>
        <taxon>Yersinia</taxon>
    </lineage>
</organism>
<name>A0ABM7DWE2_9GAMM</name>
<dbReference type="PROSITE" id="PS51257">
    <property type="entry name" value="PROKAR_LIPOPROTEIN"/>
    <property type="match status" value="1"/>
</dbReference>
<reference evidence="2 3" key="1">
    <citation type="journal article" date="2014" name="Genome Announc.">
        <title>Genome Sequence of Yersinia similis Y228T, a Member of the Yersinia pseudotuberculosis Complex.</title>
        <authorList>
            <person name="Sprague L.D."/>
            <person name="Neubauer H."/>
        </authorList>
    </citation>
    <scope>NUCLEOTIDE SEQUENCE [LARGE SCALE GENOMIC DNA]</scope>
    <source>
        <strain evidence="2 3">228</strain>
    </source>
</reference>
<proteinExistence type="predicted"/>
<keyword evidence="1" id="KW-0472">Membrane</keyword>
<sequence>MIGFRLMVVWWFGGLVVWWFGGLVLVIGFGCYGFTAHLASDEPTANGAISVAPLEPRAFALSLAHCVGSLDSSFR</sequence>
<feature type="transmembrane region" description="Helical" evidence="1">
    <location>
        <begin position="7"/>
        <end position="35"/>
    </location>
</feature>
<keyword evidence="3" id="KW-1185">Reference proteome</keyword>
<keyword evidence="1" id="KW-0812">Transmembrane</keyword>
<evidence type="ECO:0000313" key="2">
    <source>
        <dbReference type="EMBL" id="AHK19198.1"/>
    </source>
</evidence>
<protein>
    <submittedName>
        <fullName evidence="2">Transposase</fullName>
    </submittedName>
</protein>
<dbReference type="Proteomes" id="UP000019439">
    <property type="component" value="Chromosome"/>
</dbReference>
<accession>A0ABM7DWE2</accession>
<evidence type="ECO:0000256" key="1">
    <source>
        <dbReference type="SAM" id="Phobius"/>
    </source>
</evidence>
<keyword evidence="1" id="KW-1133">Transmembrane helix</keyword>